<dbReference type="AlphaFoldDB" id="A0A087HGB6"/>
<dbReference type="Gramene" id="KFK41168">
    <property type="protein sequence ID" value="KFK41168"/>
    <property type="gene ID" value="AALP_AA2G094600"/>
</dbReference>
<sequence length="356" mass="37771">MTATIMSRRDRLCSGDASRPSFSEERIQRACSAAPRLSSALAVGSSSSACLLSPLTPPLITFVHPSPGSTRRGGDLAGSTCPNAPRLSVPPAVIPDVSSTPPSPFDGTRQEDFVNQVGCYATPARSIRLEELREALSIVLTILKRPTSDFVHVPPSLKRLRSELTPNATRTTSAVPPLAPGAGPSNTFSGGLAAAPTSEVPSDLNSLLGWLGLLGTRVGVLLEPGVPILEGPCSILQSALNTVLEASNELVADAEQPINSLPSKEEITEINFITSELPLKLKKSQEVGIFDREKILSYIRDSEAPERAFLAFSKASDKLVGHLRGKNETPRSSPDATVVVEVLKQKNQTVVAKLKS</sequence>
<organism evidence="1 2">
    <name type="scientific">Arabis alpina</name>
    <name type="common">Alpine rock-cress</name>
    <dbReference type="NCBI Taxonomy" id="50452"/>
    <lineage>
        <taxon>Eukaryota</taxon>
        <taxon>Viridiplantae</taxon>
        <taxon>Streptophyta</taxon>
        <taxon>Embryophyta</taxon>
        <taxon>Tracheophyta</taxon>
        <taxon>Spermatophyta</taxon>
        <taxon>Magnoliopsida</taxon>
        <taxon>eudicotyledons</taxon>
        <taxon>Gunneridae</taxon>
        <taxon>Pentapetalae</taxon>
        <taxon>rosids</taxon>
        <taxon>malvids</taxon>
        <taxon>Brassicales</taxon>
        <taxon>Brassicaceae</taxon>
        <taxon>Arabideae</taxon>
        <taxon>Arabis</taxon>
    </lineage>
</organism>
<dbReference type="EMBL" id="CM002870">
    <property type="protein sequence ID" value="KFK41168.1"/>
    <property type="molecule type" value="Genomic_DNA"/>
</dbReference>
<evidence type="ECO:0000313" key="1">
    <source>
        <dbReference type="EMBL" id="KFK41168.1"/>
    </source>
</evidence>
<name>A0A087HGB6_ARAAL</name>
<protein>
    <submittedName>
        <fullName evidence="1">Uncharacterized protein</fullName>
    </submittedName>
</protein>
<proteinExistence type="predicted"/>
<keyword evidence="2" id="KW-1185">Reference proteome</keyword>
<reference evidence="2" key="1">
    <citation type="journal article" date="2015" name="Nat. Plants">
        <title>Genome expansion of Arabis alpina linked with retrotransposition and reduced symmetric DNA methylation.</title>
        <authorList>
            <person name="Willing E.M."/>
            <person name="Rawat V."/>
            <person name="Mandakova T."/>
            <person name="Maumus F."/>
            <person name="James G.V."/>
            <person name="Nordstroem K.J."/>
            <person name="Becker C."/>
            <person name="Warthmann N."/>
            <person name="Chica C."/>
            <person name="Szarzynska B."/>
            <person name="Zytnicki M."/>
            <person name="Albani M.C."/>
            <person name="Kiefer C."/>
            <person name="Bergonzi S."/>
            <person name="Castaings L."/>
            <person name="Mateos J.L."/>
            <person name="Berns M.C."/>
            <person name="Bujdoso N."/>
            <person name="Piofczyk T."/>
            <person name="de Lorenzo L."/>
            <person name="Barrero-Sicilia C."/>
            <person name="Mateos I."/>
            <person name="Piednoel M."/>
            <person name="Hagmann J."/>
            <person name="Chen-Min-Tao R."/>
            <person name="Iglesias-Fernandez R."/>
            <person name="Schuster S.C."/>
            <person name="Alonso-Blanco C."/>
            <person name="Roudier F."/>
            <person name="Carbonero P."/>
            <person name="Paz-Ares J."/>
            <person name="Davis S.J."/>
            <person name="Pecinka A."/>
            <person name="Quesneville H."/>
            <person name="Colot V."/>
            <person name="Lysak M.A."/>
            <person name="Weigel D."/>
            <person name="Coupland G."/>
            <person name="Schneeberger K."/>
        </authorList>
    </citation>
    <scope>NUCLEOTIDE SEQUENCE [LARGE SCALE GENOMIC DNA]</scope>
    <source>
        <strain evidence="2">cv. Pajares</strain>
    </source>
</reference>
<dbReference type="Proteomes" id="UP000029120">
    <property type="component" value="Chromosome 2"/>
</dbReference>
<gene>
    <name evidence="1" type="ordered locus">AALP_Aa2g094600</name>
</gene>
<accession>A0A087HGB6</accession>
<evidence type="ECO:0000313" key="2">
    <source>
        <dbReference type="Proteomes" id="UP000029120"/>
    </source>
</evidence>